<evidence type="ECO:0000313" key="4">
    <source>
        <dbReference type="EMBL" id="CUO06486.1"/>
    </source>
</evidence>
<name>A0A174C454_9FIRM</name>
<organism evidence="4 5">
    <name type="scientific">Roseburia inulinivorans</name>
    <dbReference type="NCBI Taxonomy" id="360807"/>
    <lineage>
        <taxon>Bacteria</taxon>
        <taxon>Bacillati</taxon>
        <taxon>Bacillota</taxon>
        <taxon>Clostridia</taxon>
        <taxon>Lachnospirales</taxon>
        <taxon>Lachnospiraceae</taxon>
        <taxon>Roseburia</taxon>
    </lineage>
</organism>
<evidence type="ECO:0000256" key="1">
    <source>
        <dbReference type="ARBA" id="ARBA00002486"/>
    </source>
</evidence>
<keyword evidence="3" id="KW-0119">Carbohydrate metabolism</keyword>
<comment type="similarity">
    <text evidence="2">Belongs to the ROK (NagC/XylR) family.</text>
</comment>
<evidence type="ECO:0000256" key="3">
    <source>
        <dbReference type="ARBA" id="ARBA00022629"/>
    </source>
</evidence>
<sequence>MASKKGNSLLETRRRNRVLIKNMIFRMENARRTAIAEELGLTLPTITTSVNEMLTEGILEEIPITEGQLVNNMGRRPNAIAFRAEAAYAIGVELGPYATRAVLMNLRGEVIESTEYERAAENYQGMLGKVANIIQELMDKAGDKRLLGVGVGLPGFIDREKGIIRSNPRGDWIGKNLAADLEEKVHLPILVDNNVRLRAVGQEMSMQGEKPDSFAYFFVSRGVACPLMLKEDVVSGYTAGAGEIGHTVLSVNGELKCVDDLGSEGAIFAKCQEAMLAGRLSELKERMQKEGHLAMEQILEVQMQGDDEVNAIIDQAIGYLGIALANVVNLINPGYVVADSCLFSVEKNRQRLLEAAKGNFFGLNEEEVQIVFTPFDRFRGAKGAGYFLIRELFLNV</sequence>
<dbReference type="PANTHER" id="PTHR18964">
    <property type="entry name" value="ROK (REPRESSOR, ORF, KINASE) FAMILY"/>
    <property type="match status" value="1"/>
</dbReference>
<dbReference type="InterPro" id="IPR036388">
    <property type="entry name" value="WH-like_DNA-bd_sf"/>
</dbReference>
<proteinExistence type="inferred from homology"/>
<comment type="function">
    <text evidence="1">Transcriptional repressor of xylose-utilizing enzymes.</text>
</comment>
<dbReference type="AlphaFoldDB" id="A0A174C454"/>
<dbReference type="InterPro" id="IPR043129">
    <property type="entry name" value="ATPase_NBD"/>
</dbReference>
<dbReference type="Proteomes" id="UP000095395">
    <property type="component" value="Unassembled WGS sequence"/>
</dbReference>
<dbReference type="SUPFAM" id="SSF46785">
    <property type="entry name" value="Winged helix' DNA-binding domain"/>
    <property type="match status" value="1"/>
</dbReference>
<reference evidence="4 5" key="1">
    <citation type="submission" date="2015-09" db="EMBL/GenBank/DDBJ databases">
        <authorList>
            <consortium name="Pathogen Informatics"/>
        </authorList>
    </citation>
    <scope>NUCLEOTIDE SEQUENCE [LARGE SCALE GENOMIC DNA]</scope>
    <source>
        <strain evidence="4 5">2789STDY5608835</strain>
    </source>
</reference>
<dbReference type="Gene3D" id="3.30.420.40">
    <property type="match status" value="2"/>
</dbReference>
<evidence type="ECO:0000313" key="5">
    <source>
        <dbReference type="Proteomes" id="UP000095395"/>
    </source>
</evidence>
<evidence type="ECO:0000256" key="2">
    <source>
        <dbReference type="ARBA" id="ARBA00006479"/>
    </source>
</evidence>
<dbReference type="RefSeq" id="WP_055302198.1">
    <property type="nucleotide sequence ID" value="NZ_CYYR01000013.1"/>
</dbReference>
<accession>A0A174C454</accession>
<gene>
    <name evidence="4" type="primary">mlc</name>
    <name evidence="4" type="ORF">ERS852392_02073</name>
</gene>
<protein>
    <submittedName>
        <fullName evidence="4">Making large colonies protein</fullName>
    </submittedName>
</protein>
<keyword evidence="3" id="KW-0859">Xylose metabolism</keyword>
<dbReference type="PANTHER" id="PTHR18964:SF149">
    <property type="entry name" value="BIFUNCTIONAL UDP-N-ACETYLGLUCOSAMINE 2-EPIMERASE_N-ACETYLMANNOSAMINE KINASE"/>
    <property type="match status" value="1"/>
</dbReference>
<dbReference type="EMBL" id="CYYR01000013">
    <property type="protein sequence ID" value="CUO06486.1"/>
    <property type="molecule type" value="Genomic_DNA"/>
</dbReference>
<dbReference type="InterPro" id="IPR036390">
    <property type="entry name" value="WH_DNA-bd_sf"/>
</dbReference>
<dbReference type="GO" id="GO:0042732">
    <property type="term" value="P:D-xylose metabolic process"/>
    <property type="evidence" value="ECO:0007669"/>
    <property type="project" value="UniProtKB-KW"/>
</dbReference>
<dbReference type="Pfam" id="PF00480">
    <property type="entry name" value="ROK"/>
    <property type="match status" value="1"/>
</dbReference>
<dbReference type="Gene3D" id="1.10.10.10">
    <property type="entry name" value="Winged helix-like DNA-binding domain superfamily/Winged helix DNA-binding domain"/>
    <property type="match status" value="1"/>
</dbReference>
<dbReference type="InterPro" id="IPR000600">
    <property type="entry name" value="ROK"/>
</dbReference>
<dbReference type="SUPFAM" id="SSF53067">
    <property type="entry name" value="Actin-like ATPase domain"/>
    <property type="match status" value="1"/>
</dbReference>